<dbReference type="Gene3D" id="1.10.10.10">
    <property type="entry name" value="Winged helix-like DNA-binding domain superfamily/Winged helix DNA-binding domain"/>
    <property type="match status" value="1"/>
</dbReference>
<evidence type="ECO:0000259" key="1">
    <source>
        <dbReference type="PROSITE" id="PS50995"/>
    </source>
</evidence>
<dbReference type="PROSITE" id="PS50995">
    <property type="entry name" value="HTH_MARR_2"/>
    <property type="match status" value="1"/>
</dbReference>
<dbReference type="GO" id="GO:0003700">
    <property type="term" value="F:DNA-binding transcription factor activity"/>
    <property type="evidence" value="ECO:0007669"/>
    <property type="project" value="InterPro"/>
</dbReference>
<protein>
    <submittedName>
        <fullName evidence="2">MarR family transcriptional regulator</fullName>
    </submittedName>
</protein>
<dbReference type="AlphaFoldDB" id="A0A4R4Z185"/>
<name>A0A4R4Z185_9PSEU</name>
<dbReference type="SMART" id="SM00347">
    <property type="entry name" value="HTH_MARR"/>
    <property type="match status" value="1"/>
</dbReference>
<feature type="domain" description="HTH marR-type" evidence="1">
    <location>
        <begin position="1"/>
        <end position="139"/>
    </location>
</feature>
<sequence>MSQAPTQNRPGYLVKRVQQLLRQACDEGLRPVELSMSQYAVLRALADHPDIPAAELARLCFVTRQSLRDVLNGLRKAGLVSVAERATTGRARPVALTVEGRKRLRTAEIVVTETETRMLAGLSAGEQDRLSALLARCADNLGG</sequence>
<accession>A0A4R4Z185</accession>
<dbReference type="SUPFAM" id="SSF46785">
    <property type="entry name" value="Winged helix' DNA-binding domain"/>
    <property type="match status" value="1"/>
</dbReference>
<dbReference type="PANTHER" id="PTHR33164">
    <property type="entry name" value="TRANSCRIPTIONAL REGULATOR, MARR FAMILY"/>
    <property type="match status" value="1"/>
</dbReference>
<dbReference type="InterPro" id="IPR036388">
    <property type="entry name" value="WH-like_DNA-bd_sf"/>
</dbReference>
<organism evidence="2 3">
    <name type="scientific">Saccharopolyspora elongata</name>
    <dbReference type="NCBI Taxonomy" id="2530387"/>
    <lineage>
        <taxon>Bacteria</taxon>
        <taxon>Bacillati</taxon>
        <taxon>Actinomycetota</taxon>
        <taxon>Actinomycetes</taxon>
        <taxon>Pseudonocardiales</taxon>
        <taxon>Pseudonocardiaceae</taxon>
        <taxon>Saccharopolyspora</taxon>
    </lineage>
</organism>
<dbReference type="EMBL" id="SMKW01000015">
    <property type="protein sequence ID" value="TDD51691.1"/>
    <property type="molecule type" value="Genomic_DNA"/>
</dbReference>
<reference evidence="2 3" key="1">
    <citation type="submission" date="2019-03" db="EMBL/GenBank/DDBJ databases">
        <title>Draft genome sequences of novel Actinobacteria.</title>
        <authorList>
            <person name="Sahin N."/>
            <person name="Ay H."/>
            <person name="Saygin H."/>
        </authorList>
    </citation>
    <scope>NUCLEOTIDE SEQUENCE [LARGE SCALE GENOMIC DNA]</scope>
    <source>
        <strain evidence="2 3">7K502</strain>
    </source>
</reference>
<dbReference type="InterPro" id="IPR039422">
    <property type="entry name" value="MarR/SlyA-like"/>
</dbReference>
<keyword evidence="3" id="KW-1185">Reference proteome</keyword>
<gene>
    <name evidence="2" type="ORF">E1288_14045</name>
</gene>
<dbReference type="RefSeq" id="WP_132485066.1">
    <property type="nucleotide sequence ID" value="NZ_SMKW01000015.1"/>
</dbReference>
<comment type="caution">
    <text evidence="2">The sequence shown here is derived from an EMBL/GenBank/DDBJ whole genome shotgun (WGS) entry which is preliminary data.</text>
</comment>
<evidence type="ECO:0000313" key="3">
    <source>
        <dbReference type="Proteomes" id="UP000294947"/>
    </source>
</evidence>
<proteinExistence type="predicted"/>
<dbReference type="Proteomes" id="UP000294947">
    <property type="component" value="Unassembled WGS sequence"/>
</dbReference>
<dbReference type="PANTHER" id="PTHR33164:SF43">
    <property type="entry name" value="HTH-TYPE TRANSCRIPTIONAL REPRESSOR YETL"/>
    <property type="match status" value="1"/>
</dbReference>
<dbReference type="OrthoDB" id="3177763at2"/>
<dbReference type="InterPro" id="IPR000835">
    <property type="entry name" value="HTH_MarR-typ"/>
</dbReference>
<dbReference type="InterPro" id="IPR036390">
    <property type="entry name" value="WH_DNA-bd_sf"/>
</dbReference>
<dbReference type="GO" id="GO:0006950">
    <property type="term" value="P:response to stress"/>
    <property type="evidence" value="ECO:0007669"/>
    <property type="project" value="TreeGrafter"/>
</dbReference>
<evidence type="ECO:0000313" key="2">
    <source>
        <dbReference type="EMBL" id="TDD51691.1"/>
    </source>
</evidence>
<dbReference type="Pfam" id="PF12802">
    <property type="entry name" value="MarR_2"/>
    <property type="match status" value="1"/>
</dbReference>